<dbReference type="PROSITE" id="PS51892">
    <property type="entry name" value="SUBTILASE"/>
    <property type="match status" value="1"/>
</dbReference>
<feature type="active site" description="Charge relay system" evidence="6">
    <location>
        <position position="753"/>
    </location>
</feature>
<dbReference type="InterPro" id="IPR015500">
    <property type="entry name" value="Peptidase_S8_subtilisin-rel"/>
</dbReference>
<dbReference type="InterPro" id="IPR023828">
    <property type="entry name" value="Peptidase_S8_Ser-AS"/>
</dbReference>
<dbReference type="PROSITE" id="PS00138">
    <property type="entry name" value="SUBTILASE_SER"/>
    <property type="match status" value="1"/>
</dbReference>
<dbReference type="InterPro" id="IPR000209">
    <property type="entry name" value="Peptidase_S8/S53_dom"/>
</dbReference>
<dbReference type="EMBL" id="JBBJCI010000359">
    <property type="protein sequence ID" value="KAK7233480.1"/>
    <property type="molecule type" value="Genomic_DNA"/>
</dbReference>
<evidence type="ECO:0000256" key="5">
    <source>
        <dbReference type="ARBA" id="ARBA00023619"/>
    </source>
</evidence>
<reference evidence="11 12" key="1">
    <citation type="submission" date="2024-03" db="EMBL/GenBank/DDBJ databases">
        <title>Aureococcus anophagefferens CCMP1851 and Kratosvirus quantuckense: Draft genome of a second virus-susceptible host strain in the model system.</title>
        <authorList>
            <person name="Chase E."/>
            <person name="Truchon A.R."/>
            <person name="Schepens W."/>
            <person name="Wilhelm S.W."/>
        </authorList>
    </citation>
    <scope>NUCLEOTIDE SEQUENCE [LARGE SCALE GENOMIC DNA]</scope>
    <source>
        <strain evidence="11 12">CCMP1851</strain>
    </source>
</reference>
<evidence type="ECO:0000313" key="12">
    <source>
        <dbReference type="Proteomes" id="UP001363151"/>
    </source>
</evidence>
<keyword evidence="1 6" id="KW-0645">Protease</keyword>
<dbReference type="EC" id="3.4.21.62" evidence="5"/>
<protein>
    <recommendedName>
        <fullName evidence="5">subtilisin</fullName>
        <ecNumber evidence="5">3.4.21.62</ecNumber>
    </recommendedName>
</protein>
<dbReference type="InterPro" id="IPR036852">
    <property type="entry name" value="Peptidase_S8/S53_dom_sf"/>
</dbReference>
<evidence type="ECO:0000256" key="7">
    <source>
        <dbReference type="RuleBase" id="RU003355"/>
    </source>
</evidence>
<evidence type="ECO:0000256" key="4">
    <source>
        <dbReference type="ARBA" id="ARBA00023529"/>
    </source>
</evidence>
<evidence type="ECO:0000256" key="1">
    <source>
        <dbReference type="ARBA" id="ARBA00022670"/>
    </source>
</evidence>
<dbReference type="InterPro" id="IPR023827">
    <property type="entry name" value="Peptidase_S8_Asp-AS"/>
</dbReference>
<dbReference type="NCBIfam" id="TIGR04312">
    <property type="entry name" value="choice_anch_B"/>
    <property type="match status" value="1"/>
</dbReference>
<evidence type="ECO:0000256" key="2">
    <source>
        <dbReference type="ARBA" id="ARBA00022801"/>
    </source>
</evidence>
<feature type="domain" description="Peptidase S8/S53" evidence="10">
    <location>
        <begin position="746"/>
        <end position="1035"/>
    </location>
</feature>
<keyword evidence="2 6" id="KW-0378">Hydrolase</keyword>
<name>A0ABR1FME5_AURAN</name>
<accession>A0ABR1FME5</accession>
<evidence type="ECO:0000256" key="9">
    <source>
        <dbReference type="SAM" id="SignalP"/>
    </source>
</evidence>
<evidence type="ECO:0000313" key="11">
    <source>
        <dbReference type="EMBL" id="KAK7233480.1"/>
    </source>
</evidence>
<dbReference type="SUPFAM" id="SSF52743">
    <property type="entry name" value="Subtilisin-like"/>
    <property type="match status" value="1"/>
</dbReference>
<feature type="signal peptide" evidence="9">
    <location>
        <begin position="1"/>
        <end position="15"/>
    </location>
</feature>
<dbReference type="PROSITE" id="PS00137">
    <property type="entry name" value="SUBTILASE_HIS"/>
    <property type="match status" value="1"/>
</dbReference>
<dbReference type="PROSITE" id="PS00136">
    <property type="entry name" value="SUBTILASE_ASP"/>
    <property type="match status" value="1"/>
</dbReference>
<gene>
    <name evidence="11" type="ORF">SO694_00104012</name>
</gene>
<keyword evidence="3 6" id="KW-0720">Serine protease</keyword>
<feature type="region of interest" description="Disordered" evidence="8">
    <location>
        <begin position="803"/>
        <end position="826"/>
    </location>
</feature>
<dbReference type="PRINTS" id="PR00723">
    <property type="entry name" value="SUBTILISIN"/>
</dbReference>
<evidence type="ECO:0000259" key="10">
    <source>
        <dbReference type="Pfam" id="PF00082"/>
    </source>
</evidence>
<comment type="catalytic activity">
    <reaction evidence="4">
        <text>Hydrolysis of proteins with broad specificity for peptide bonds, and a preference for a large uncharged residue in P1. Hydrolyzes peptide amides.</text>
        <dbReference type="EC" id="3.4.21.62"/>
    </reaction>
</comment>
<dbReference type="PANTHER" id="PTHR38787">
    <property type="entry name" value="REGULATORY P DOMAIN-CONTAINING PROTEIN"/>
    <property type="match status" value="1"/>
</dbReference>
<dbReference type="PANTHER" id="PTHR38787:SF3">
    <property type="entry name" value="REGULATORY P DOMAIN-CONTAINING PROTEIN"/>
    <property type="match status" value="1"/>
</dbReference>
<feature type="compositionally biased region" description="Basic and acidic residues" evidence="8">
    <location>
        <begin position="712"/>
        <end position="725"/>
    </location>
</feature>
<evidence type="ECO:0000256" key="8">
    <source>
        <dbReference type="SAM" id="MobiDB-lite"/>
    </source>
</evidence>
<sequence>MKRLLVALAATTASAQTLSFVTEQELQALTSDAQLTGGVRFKVKRGEVGELVGLQAAKATTVSSLMGCGEASRVFRHSGKHEPKMMAADLDLWYEAPCADGNRWVNYRASAEERGLSTAALQRAGLAVTEAFRRVRSDDAAVQAALGGLTVLEPEYAIVMADNVDHAAEIARGVAMAREAAEGLAEAGSRNLRMAEQTQTKCEVNAWGDWPDAQDCEVVKCEGNFDYGCDFGSYGSPGWKKRSDGLMAAGATPYVLEHDYDPDMSRMRARMATKVTQWRAALAERDASPGPLAAGSGAKPCEDGKAGEFLCKDVDLVTWTPASQVASGIMNMNWGWTDANGREWLIQGGGSGVGFIDMGIPGTSDADPAVKFKMKAHNSGSSTWRDVKTYDHYLLVGSEQSGHGVQIFDLERLDPDHPKHNPSGAYFEPDARYAAVGSCHNVAVSDETGLAFCVGGDVCSGGLHAFDVTDALNPKEIGCVVSGHTHDAQCLLYRGPDDAYYGKEICFVYHGYNGFAIYDISDLNNVQKLSSLSYAGQSYTHQGWLNCAQDTIFMGDETDETSYTKTIVLDIKKLSDPKVLQTHVGEATVVDHNQYSCGAFVYQANYEGGLRILDGSQAPDNGGKMEEVAFFDIYPTRDAVSYKGAWNVWPYFPSGRVVVSDISGGAAVVQPTNLLAQRRHRTVASAGDGVCPALAEERTCEDLSPTPRPTPRPRDAPGADPRLDDQTNLPAIDAAGAWAYGAGKPGIVVQVLDTGLDLSHEEHQINVWRNEAECGKSGDNDDNGFADDCHGYNHADGMGIPEGDPNGDGLGDGGAQSHGTHCAGTIAGSRGNGKGIAGLAGGWGGDDGVRMMTSVGFGKTSVGGFGEAITYAANNGAHISSNSWGYGGPDYIGGPEKAAIEYGYAQGMLIVFAAGNSNSAGNYLPGAMGVEVVGVAATDDYDKRTSFSNYGDWIDISAPGYNVLSTFVGQGNAGDGYQKWSGTSFSCPTVSGMLALGWSLVPDMTREDLLDCLYTTARDIDDAQDSAYKGKMGAGQLNGGPFAACVQAQGPTASPTVTFKPTFAPTSSAPTVSPAPTVLGCGQCDLKGRMVVRTDTWHSETSWKLKMIDPEGLCKHDASTEGGGKDYTQGETVYSDVIKNLCVATRYEVHMHDAYGDGNCCDQGAGYFKFEQEDGTYDGDGFLTKGSFSGSVATGDAACVGTYEGDCKGAAFGADFAFAFELEKPATDAPSVSPRPTAAPVLVCYGEAERVGDGVCDGMPVGDRPDDALGQGAGRRLAGGEDRSWRGEVYNSEACGWDGGDCCKCTCEGPECGGRFGDNFARCLDPKWIDRNDWDSVCDGSTEAPVATPRPTTVAERAAFSNEHVVGVSWGPAFVALAWQTPPDSAVQHDWILERKDLTAGTGWEEVPITVGDPTKDHWYLYEAYGHSIKGDLDAFPFDCSREYLVRVKSLAGEKSKKMVVTVPYCPDECVDSDSWYFAQTYKDCKWIKGRVIKGASMTRLCAKTDASAVSATEACPHACQQCGATYDKYDKSRMGM</sequence>
<keyword evidence="9" id="KW-0732">Signal</keyword>
<feature type="active site" description="Charge relay system" evidence="6">
    <location>
        <position position="984"/>
    </location>
</feature>
<organism evidence="11 12">
    <name type="scientific">Aureococcus anophagefferens</name>
    <name type="common">Harmful bloom alga</name>
    <dbReference type="NCBI Taxonomy" id="44056"/>
    <lineage>
        <taxon>Eukaryota</taxon>
        <taxon>Sar</taxon>
        <taxon>Stramenopiles</taxon>
        <taxon>Ochrophyta</taxon>
        <taxon>Pelagophyceae</taxon>
        <taxon>Pelagomonadales</taxon>
        <taxon>Pelagomonadaceae</taxon>
        <taxon>Aureococcus</taxon>
    </lineage>
</organism>
<feature type="compositionally biased region" description="Gly residues" evidence="8">
    <location>
        <begin position="806"/>
        <end position="816"/>
    </location>
</feature>
<feature type="active site" description="Charge relay system" evidence="6">
    <location>
        <position position="818"/>
    </location>
</feature>
<dbReference type="InterPro" id="IPR022398">
    <property type="entry name" value="Peptidase_S8_His-AS"/>
</dbReference>
<dbReference type="Gene3D" id="3.40.50.200">
    <property type="entry name" value="Peptidase S8/S53 domain"/>
    <property type="match status" value="1"/>
</dbReference>
<comment type="caution">
    <text evidence="11">The sequence shown here is derived from an EMBL/GenBank/DDBJ whole genome shotgun (WGS) entry which is preliminary data.</text>
</comment>
<dbReference type="Proteomes" id="UP001363151">
    <property type="component" value="Unassembled WGS sequence"/>
</dbReference>
<keyword evidence="12" id="KW-1185">Reference proteome</keyword>
<evidence type="ECO:0000256" key="6">
    <source>
        <dbReference type="PROSITE-ProRule" id="PRU01240"/>
    </source>
</evidence>
<proteinExistence type="inferred from homology"/>
<dbReference type="InterPro" id="IPR027589">
    <property type="entry name" value="Choice_anch_B"/>
</dbReference>
<feature type="chain" id="PRO_5046184188" description="subtilisin" evidence="9">
    <location>
        <begin position="16"/>
        <end position="1537"/>
    </location>
</feature>
<comment type="similarity">
    <text evidence="6 7">Belongs to the peptidase S8 family.</text>
</comment>
<feature type="region of interest" description="Disordered" evidence="8">
    <location>
        <begin position="696"/>
        <end position="727"/>
    </location>
</feature>
<evidence type="ECO:0000256" key="3">
    <source>
        <dbReference type="ARBA" id="ARBA00022825"/>
    </source>
</evidence>
<dbReference type="Pfam" id="PF00082">
    <property type="entry name" value="Peptidase_S8"/>
    <property type="match status" value="1"/>
</dbReference>